<name>A0A7U4DP79_DESPD</name>
<dbReference type="PANTHER" id="PTHR43845:SF1">
    <property type="entry name" value="BLR5969 PROTEIN"/>
    <property type="match status" value="1"/>
</dbReference>
<dbReference type="EMBL" id="CP002364">
    <property type="protein sequence ID" value="ADW17782.1"/>
    <property type="molecule type" value="Genomic_DNA"/>
</dbReference>
<protein>
    <submittedName>
        <fullName evidence="2">AMP-dependent synthetase and ligase</fullName>
    </submittedName>
</protein>
<feature type="domain" description="AMP-dependent synthetase/ligase" evidence="1">
    <location>
        <begin position="28"/>
        <end position="293"/>
    </location>
</feature>
<reference evidence="2 3" key="1">
    <citation type="journal article" date="2011" name="Stand. Genomic Sci.">
        <title>Complete genome sequence of Desulfobulbus propionicus type strain (1pr3).</title>
        <authorList>
            <person name="Pagani I."/>
            <person name="Lapidus A."/>
            <person name="Nolan M."/>
            <person name="Lucas S."/>
            <person name="Hammon N."/>
            <person name="Deshpande S."/>
            <person name="Cheng J.F."/>
            <person name="Chertkov O."/>
            <person name="Davenport K."/>
            <person name="Tapia R."/>
            <person name="Han C."/>
            <person name="Goodwin L."/>
            <person name="Pitluck S."/>
            <person name="Liolios K."/>
            <person name="Mavromatis K."/>
            <person name="Ivanova N."/>
            <person name="Mikhailova N."/>
            <person name="Pati A."/>
            <person name="Chen A."/>
            <person name="Palaniappan K."/>
            <person name="Land M."/>
            <person name="Hauser L."/>
            <person name="Chang Y.J."/>
            <person name="Jeffries C.D."/>
            <person name="Detter J.C."/>
            <person name="Brambilla E."/>
            <person name="Kannan K.P."/>
            <person name="Djao O.D."/>
            <person name="Rohde M."/>
            <person name="Pukall R."/>
            <person name="Spring S."/>
            <person name="Goker M."/>
            <person name="Sikorski J."/>
            <person name="Woyke T."/>
            <person name="Bristow J."/>
            <person name="Eisen J.A."/>
            <person name="Markowitz V."/>
            <person name="Hugenholtz P."/>
            <person name="Kyrpides N.C."/>
            <person name="Klenk H.P."/>
        </authorList>
    </citation>
    <scope>NUCLEOTIDE SEQUENCE [LARGE SCALE GENOMIC DNA]</scope>
    <source>
        <strain evidence="3">ATCC 33891 / DSM 2032 / 1pr3</strain>
    </source>
</reference>
<dbReference type="AlphaFoldDB" id="A0A7U4DP79"/>
<dbReference type="Gene3D" id="3.40.50.12780">
    <property type="entry name" value="N-terminal domain of ligase-like"/>
    <property type="match status" value="1"/>
</dbReference>
<keyword evidence="3" id="KW-1185">Reference proteome</keyword>
<keyword evidence="2" id="KW-0436">Ligase</keyword>
<gene>
    <name evidence="2" type="ordered locus">Despr_1630</name>
</gene>
<dbReference type="NCBIfam" id="NF045666">
    <property type="entry name" value="DVU1553_fam_AMP"/>
    <property type="match status" value="1"/>
</dbReference>
<dbReference type="InterPro" id="IPR042099">
    <property type="entry name" value="ANL_N_sf"/>
</dbReference>
<dbReference type="PANTHER" id="PTHR43845">
    <property type="entry name" value="BLR5969 PROTEIN"/>
    <property type="match status" value="1"/>
</dbReference>
<dbReference type="RefSeq" id="WP_015724323.1">
    <property type="nucleotide sequence ID" value="NC_014972.1"/>
</dbReference>
<accession>A0A7U4DP79</accession>
<evidence type="ECO:0000313" key="3">
    <source>
        <dbReference type="Proteomes" id="UP000006365"/>
    </source>
</evidence>
<evidence type="ECO:0000259" key="1">
    <source>
        <dbReference type="Pfam" id="PF00501"/>
    </source>
</evidence>
<proteinExistence type="predicted"/>
<evidence type="ECO:0000313" key="2">
    <source>
        <dbReference type="EMBL" id="ADW17782.1"/>
    </source>
</evidence>
<dbReference type="SUPFAM" id="SSF56801">
    <property type="entry name" value="Acetyl-CoA synthetase-like"/>
    <property type="match status" value="1"/>
</dbReference>
<sequence length="436" mass="47217">MKSTPLDKLIGQAIGETNRPLSRAAIDRYQAERLRSLVASCRDRSAFYRRALTAAGIDRLRGLEDLHALPLTTEADLRAHGPEMVCVSLDDVARIVTLHSSGTTGAAKRLYFTAEDLERTLDFFHLGMEQMVDPGQTVAICLPGTTPDSTGHLLARALERMQVNSHLLGLVSDPQAAAHAVAELRPDVLVGFPVQLLALARMAAHLRLNLAPVRSMLLCSDYIPDSVCHGLRQLLGCEVFSHYGTVETGLGGGVDCAAHCGCHLRESDLLVEIIDPRTAAPLAAGQWGEIVITTLTRTGMPLIRYRTGDRGRLLAGSCPCGSVIRRLDRVTGRFNQVRPLRGGGQLALPELDELLLALPGLLDFSASLADDHGGEQLRLCLTTLPGHGEAVRRAAADQLTRYPALREVEVALTLAPGPLIHYAKRVLHEQRKDQAP</sequence>
<dbReference type="GO" id="GO:0016874">
    <property type="term" value="F:ligase activity"/>
    <property type="evidence" value="ECO:0007669"/>
    <property type="project" value="UniProtKB-KW"/>
</dbReference>
<organism evidence="2 3">
    <name type="scientific">Desulfobulbus propionicus (strain ATCC 33891 / DSM 2032 / VKM B-1956 / 1pr3)</name>
    <dbReference type="NCBI Taxonomy" id="577650"/>
    <lineage>
        <taxon>Bacteria</taxon>
        <taxon>Pseudomonadati</taxon>
        <taxon>Thermodesulfobacteriota</taxon>
        <taxon>Desulfobulbia</taxon>
        <taxon>Desulfobulbales</taxon>
        <taxon>Desulfobulbaceae</taxon>
        <taxon>Desulfobulbus</taxon>
    </lineage>
</organism>
<dbReference type="Pfam" id="PF00501">
    <property type="entry name" value="AMP-binding"/>
    <property type="match status" value="1"/>
</dbReference>
<dbReference type="KEGG" id="dpr:Despr_1630"/>
<dbReference type="Proteomes" id="UP000006365">
    <property type="component" value="Chromosome"/>
</dbReference>
<dbReference type="InterPro" id="IPR000873">
    <property type="entry name" value="AMP-dep_synth/lig_dom"/>
</dbReference>